<dbReference type="PANTHER" id="PTHR44591:SF3">
    <property type="entry name" value="RESPONSE REGULATORY DOMAIN-CONTAINING PROTEIN"/>
    <property type="match status" value="1"/>
</dbReference>
<dbReference type="PANTHER" id="PTHR44591">
    <property type="entry name" value="STRESS RESPONSE REGULATOR PROTEIN 1"/>
    <property type="match status" value="1"/>
</dbReference>
<dbReference type="PROSITE" id="PS50110">
    <property type="entry name" value="RESPONSE_REGULATORY"/>
    <property type="match status" value="1"/>
</dbReference>
<dbReference type="CDD" id="cd17546">
    <property type="entry name" value="REC_hyHK_CKI1_RcsC-like"/>
    <property type="match status" value="1"/>
</dbReference>
<keyword evidence="3 5" id="KW-0597">Phosphoprotein</keyword>
<gene>
    <name evidence="7" type="ORF">HELGO_WM25265</name>
</gene>
<dbReference type="GO" id="GO:0097588">
    <property type="term" value="P:archaeal or bacterial-type flagellum-dependent cell motility"/>
    <property type="evidence" value="ECO:0007669"/>
    <property type="project" value="UniProtKB-KW"/>
</dbReference>
<dbReference type="AlphaFoldDB" id="A0A6S6TQB0"/>
<dbReference type="EMBL" id="CACVAR010000380">
    <property type="protein sequence ID" value="CAA6824971.1"/>
    <property type="molecule type" value="Genomic_DNA"/>
</dbReference>
<dbReference type="GO" id="GO:0000160">
    <property type="term" value="P:phosphorelay signal transduction system"/>
    <property type="evidence" value="ECO:0007669"/>
    <property type="project" value="InterPro"/>
</dbReference>
<dbReference type="Pfam" id="PF00072">
    <property type="entry name" value="Response_reg"/>
    <property type="match status" value="1"/>
</dbReference>
<name>A0A6S6TQB0_9BACT</name>
<organism evidence="7">
    <name type="scientific">uncultured Sulfurovum sp</name>
    <dbReference type="NCBI Taxonomy" id="269237"/>
    <lineage>
        <taxon>Bacteria</taxon>
        <taxon>Pseudomonadati</taxon>
        <taxon>Campylobacterota</taxon>
        <taxon>Epsilonproteobacteria</taxon>
        <taxon>Campylobacterales</taxon>
        <taxon>Sulfurovaceae</taxon>
        <taxon>Sulfurovum</taxon>
        <taxon>environmental samples</taxon>
    </lineage>
</organism>
<evidence type="ECO:0000256" key="5">
    <source>
        <dbReference type="PROSITE-ProRule" id="PRU00169"/>
    </source>
</evidence>
<evidence type="ECO:0000313" key="7">
    <source>
        <dbReference type="EMBL" id="CAA6824971.1"/>
    </source>
</evidence>
<comment type="cofactor">
    <cofactor evidence="1">
        <name>Mg(2+)</name>
        <dbReference type="ChEBI" id="CHEBI:18420"/>
    </cofactor>
</comment>
<keyword evidence="2" id="KW-0145">Chemotaxis</keyword>
<proteinExistence type="predicted"/>
<dbReference type="InterPro" id="IPR001789">
    <property type="entry name" value="Sig_transdc_resp-reg_receiver"/>
</dbReference>
<dbReference type="InterPro" id="IPR050595">
    <property type="entry name" value="Bact_response_regulator"/>
</dbReference>
<protein>
    <submittedName>
        <fullName evidence="7">Response regulator receiver domain protein (CheY-like)</fullName>
    </submittedName>
</protein>
<dbReference type="SMART" id="SM00448">
    <property type="entry name" value="REC"/>
    <property type="match status" value="1"/>
</dbReference>
<sequence>MIFKVLIADDDYINRRLLISLLEKELYQVEIMEAVDGKNALDVCHQNTDIQLILLDIEMPIMDGAEFLKLYIKDKSLPKIPIIAVSSNDLRIKEILNLGADSFLMKPVTEEKLFDAIRESQIS</sequence>
<dbReference type="InterPro" id="IPR011006">
    <property type="entry name" value="CheY-like_superfamily"/>
</dbReference>
<evidence type="ECO:0000256" key="4">
    <source>
        <dbReference type="ARBA" id="ARBA00022779"/>
    </source>
</evidence>
<accession>A0A6S6TQB0</accession>
<evidence type="ECO:0000259" key="6">
    <source>
        <dbReference type="PROSITE" id="PS50110"/>
    </source>
</evidence>
<evidence type="ECO:0000256" key="1">
    <source>
        <dbReference type="ARBA" id="ARBA00001946"/>
    </source>
</evidence>
<evidence type="ECO:0000256" key="2">
    <source>
        <dbReference type="ARBA" id="ARBA00022500"/>
    </source>
</evidence>
<keyword evidence="4" id="KW-0283">Flagellar rotation</keyword>
<feature type="domain" description="Response regulatory" evidence="6">
    <location>
        <begin position="4"/>
        <end position="121"/>
    </location>
</feature>
<dbReference type="Gene3D" id="3.40.50.2300">
    <property type="match status" value="1"/>
</dbReference>
<feature type="modified residue" description="4-aspartylphosphate" evidence="5">
    <location>
        <position position="56"/>
    </location>
</feature>
<reference evidence="7" key="1">
    <citation type="submission" date="2020-01" db="EMBL/GenBank/DDBJ databases">
        <authorList>
            <person name="Meier V. D."/>
            <person name="Meier V D."/>
        </authorList>
    </citation>
    <scope>NUCLEOTIDE SEQUENCE</scope>
    <source>
        <strain evidence="7">HLG_WM_MAG_03</strain>
    </source>
</reference>
<evidence type="ECO:0000256" key="3">
    <source>
        <dbReference type="ARBA" id="ARBA00022553"/>
    </source>
</evidence>
<dbReference type="GO" id="GO:0006935">
    <property type="term" value="P:chemotaxis"/>
    <property type="evidence" value="ECO:0007669"/>
    <property type="project" value="UniProtKB-KW"/>
</dbReference>
<dbReference type="SUPFAM" id="SSF52172">
    <property type="entry name" value="CheY-like"/>
    <property type="match status" value="1"/>
</dbReference>